<protein>
    <recommendedName>
        <fullName evidence="1">Putative endonuclease Z1 domain-containing protein</fullName>
    </recommendedName>
</protein>
<proteinExistence type="predicted"/>
<dbReference type="AlphaFoldDB" id="A0AAX0Q811"/>
<sequence length="946" mass="108521">MIDISELDNSERLLYISAYEKCKKEISTRDLEPSKAIEEIVAKFKPLINDTVLLSRYLEGEINCSINYGKTVGIYGKNVRNTHWWSDYKGQNKKLNYWSRYSKYLIEYKGWDPVVVENSIDASTDIVMNVLANPITGEKQDIRGLVFGHVQSGKTAHYIGLINKAIDAGYKIIIVLSGVHNNLRSQTQTRIDEEVLGRESDLDKILSKKYVENKKVGVWKISSNQSISDFPVQALTSRNEKGDFNKAMLKLSLNPPLLIVTKKNKTVLETICNFCEKNNANVDRDADGISAKYPLLLIDDEADQASPNTKDCYTDTGELKPEYDASTINGLIRHLLDLFKCKSYVGYTATPYANIFIPPKVIDDKNGDDLFPRDFIIKMPKSPQYIGAKEFFGLKNDENEEMPLYREIKSETNTQTSSNQEEEIEDNKDSIGLMLESAIQMFFLSTAARNCRGQRNQANTMLIHTDRLKAEHSIWEGKINEYLETLRDQIVFNDEDTLQNLKNLWMDDYQQTSKKMYELYRNRVRKLPVGTWEDIEKELRILSRDGPSKIRLKKINGDSDDFLTYKDHKDNNQPYNVIVLGGDKLSRGLTLEGLTVSYFSRPSKNYDTLMQMGRWFGYRPGYLDLCRLFVPSGLYDNFRHISIATENLLGQIDYMNEMDATPEQFGLRVATHPDMIISNKNKIRTGQDVELSFSNTFSQTTRIDIDAKKYQNNYDTVVRLLNSLGPHMNAAEFVKELGLKDKTPQSNHIFWRHQPGELILEFFENYKTSKRSSKTNSNNMAEYVKNQLKFGGLTDWTVCLINIGKYHDLTIGPVKNIGRGIRRNTGKEGTIIDGVFSLKTLTSLNHEYLDYSQDQIDAMNKLKSDKKREGAKKVSADYLRDKVRERTQGLLILYPLDTDQIKELKIEGEDYSTPFAFAAVFPHNRNKGDILSYRLNDVGLQNEDLE</sequence>
<gene>
    <name evidence="2" type="ORF">ASJ83_06205</name>
</gene>
<comment type="caution">
    <text evidence="2">The sequence shown here is derived from an EMBL/GenBank/DDBJ whole genome shotgun (WGS) entry which is preliminary data.</text>
</comment>
<dbReference type="RefSeq" id="WP_095641999.1">
    <property type="nucleotide sequence ID" value="NZ_LMVO01000010.1"/>
</dbReference>
<reference evidence="2 3" key="1">
    <citation type="journal article" date="2017" name="BMC Genomics">
        <title>Genomic analysis of methanogenic archaea reveals a shift towards energy conservation.</title>
        <authorList>
            <person name="Gilmore S.P."/>
            <person name="Henske J.K."/>
            <person name="Sexton J.A."/>
            <person name="Solomon K.V."/>
            <person name="Seppala S."/>
            <person name="Yoo J.I."/>
            <person name="Huyett L.M."/>
            <person name="Pressman A."/>
            <person name="Cogan J.Z."/>
            <person name="Kivenson V."/>
            <person name="Peng X."/>
            <person name="Tan Y."/>
            <person name="Valentine D.L."/>
            <person name="O'Malley M.A."/>
        </authorList>
    </citation>
    <scope>NUCLEOTIDE SEQUENCE [LARGE SCALE GENOMIC DNA]</scope>
    <source>
        <strain evidence="2 3">XII</strain>
    </source>
</reference>
<dbReference type="Proteomes" id="UP000243820">
    <property type="component" value="Unassembled WGS sequence"/>
</dbReference>
<keyword evidence="3" id="KW-1185">Reference proteome</keyword>
<dbReference type="InterPro" id="IPR018310">
    <property type="entry name" value="Put_endonuclease_Z1-dom"/>
</dbReference>
<dbReference type="EMBL" id="LMVO01000010">
    <property type="protein sequence ID" value="PAV09601.1"/>
    <property type="molecule type" value="Genomic_DNA"/>
</dbReference>
<accession>A0AAX0Q811</accession>
<evidence type="ECO:0000313" key="2">
    <source>
        <dbReference type="EMBL" id="PAV09601.1"/>
    </source>
</evidence>
<evidence type="ECO:0000259" key="1">
    <source>
        <dbReference type="Pfam" id="PF10593"/>
    </source>
</evidence>
<organism evidence="2 3">
    <name type="scientific">Methanocorpusculum parvum</name>
    <dbReference type="NCBI Taxonomy" id="2193"/>
    <lineage>
        <taxon>Archaea</taxon>
        <taxon>Methanobacteriati</taxon>
        <taxon>Methanobacteriota</taxon>
        <taxon>Stenosarchaea group</taxon>
        <taxon>Methanomicrobia</taxon>
        <taxon>Methanomicrobiales</taxon>
        <taxon>Methanocorpusculaceae</taxon>
        <taxon>Methanocorpusculum</taxon>
    </lineage>
</organism>
<evidence type="ECO:0000313" key="3">
    <source>
        <dbReference type="Proteomes" id="UP000243820"/>
    </source>
</evidence>
<feature type="domain" description="Putative endonuclease Z1" evidence="1">
    <location>
        <begin position="435"/>
        <end position="675"/>
    </location>
</feature>
<name>A0AAX0Q811_9EURY</name>
<dbReference type="Pfam" id="PF10593">
    <property type="entry name" value="Z1"/>
    <property type="match status" value="1"/>
</dbReference>